<evidence type="ECO:0000259" key="6">
    <source>
        <dbReference type="PROSITE" id="PS50081"/>
    </source>
</evidence>
<feature type="compositionally biased region" description="Polar residues" evidence="5">
    <location>
        <begin position="164"/>
        <end position="178"/>
    </location>
</feature>
<reference evidence="7 8" key="1">
    <citation type="submission" date="2019-09" db="EMBL/GenBank/DDBJ databases">
        <title>Bird 10,000 Genomes (B10K) Project - Family phase.</title>
        <authorList>
            <person name="Zhang G."/>
        </authorList>
    </citation>
    <scope>NUCLEOTIDE SEQUENCE [LARGE SCALE GENOMIC DNA]</scope>
    <source>
        <strain evidence="7">B10K-DU-012-58</strain>
        <tissue evidence="7">Muscle</tissue>
    </source>
</reference>
<evidence type="ECO:0000256" key="1">
    <source>
        <dbReference type="ARBA" id="ARBA00022527"/>
    </source>
</evidence>
<keyword evidence="3 7" id="KW-0418">Kinase</keyword>
<keyword evidence="4" id="KW-0862">Zinc</keyword>
<dbReference type="InterPro" id="IPR050839">
    <property type="entry name" value="Rho-assoc_Ser/Thr_Kinase"/>
</dbReference>
<evidence type="ECO:0000313" key="8">
    <source>
        <dbReference type="Proteomes" id="UP000580171"/>
    </source>
</evidence>
<dbReference type="GO" id="GO:0005737">
    <property type="term" value="C:cytoplasm"/>
    <property type="evidence" value="ECO:0007669"/>
    <property type="project" value="TreeGrafter"/>
</dbReference>
<dbReference type="PROSITE" id="PS50081">
    <property type="entry name" value="ZF_DAG_PE_2"/>
    <property type="match status" value="1"/>
</dbReference>
<dbReference type="GO" id="GO:0031032">
    <property type="term" value="P:actomyosin structure organization"/>
    <property type="evidence" value="ECO:0007669"/>
    <property type="project" value="TreeGrafter"/>
</dbReference>
<keyword evidence="1" id="KW-0723">Serine/threonine-protein kinase</keyword>
<keyword evidence="2" id="KW-0479">Metal-binding</keyword>
<dbReference type="GO" id="GO:0007266">
    <property type="term" value="P:Rho protein signal transduction"/>
    <property type="evidence" value="ECO:0007669"/>
    <property type="project" value="TreeGrafter"/>
</dbReference>
<dbReference type="GO" id="GO:1901888">
    <property type="term" value="P:regulation of cell junction assembly"/>
    <property type="evidence" value="ECO:0007669"/>
    <property type="project" value="TreeGrafter"/>
</dbReference>
<evidence type="ECO:0000256" key="2">
    <source>
        <dbReference type="ARBA" id="ARBA00022723"/>
    </source>
</evidence>
<dbReference type="GO" id="GO:0048598">
    <property type="term" value="P:embryonic morphogenesis"/>
    <property type="evidence" value="ECO:0007669"/>
    <property type="project" value="TreeGrafter"/>
</dbReference>
<sequence length="190" mass="22213">MISYSKLFHVRPVTQTDVYRADSKEIPRIFQILYANEGESKKEQEFPVEPMGEKSNYICHKGHEFIPTLYHFPTNCEACMKPLWHMFKPPPALECRRCHIKCHKDHMDKKEEIIAPCKVYYDISTAKNLLLLASSTEEQQKWVSRLVKKIPKKPPAPDPFARSSPRTSMKVQPNQSIRRPSRQLPPNKPR</sequence>
<accession>A0A7L2X858</accession>
<proteinExistence type="predicted"/>
<gene>
    <name evidence="7" type="primary">Rock2_1</name>
    <name evidence="7" type="ORF">PANHAL_R07783</name>
</gene>
<dbReference type="CDD" id="cd20875">
    <property type="entry name" value="C1_ROCK2"/>
    <property type="match status" value="1"/>
</dbReference>
<dbReference type="OrthoDB" id="3638488at2759"/>
<name>A0A7L2X858_PANHA</name>
<keyword evidence="8" id="KW-1185">Reference proteome</keyword>
<organism evidence="7 8">
    <name type="scientific">Pandion haliaetus</name>
    <name type="common">Osprey</name>
    <name type="synonym">Falco haliaetus</name>
    <dbReference type="NCBI Taxonomy" id="56262"/>
    <lineage>
        <taxon>Eukaryota</taxon>
        <taxon>Metazoa</taxon>
        <taxon>Chordata</taxon>
        <taxon>Craniata</taxon>
        <taxon>Vertebrata</taxon>
        <taxon>Euteleostomi</taxon>
        <taxon>Archelosauria</taxon>
        <taxon>Archosauria</taxon>
        <taxon>Dinosauria</taxon>
        <taxon>Saurischia</taxon>
        <taxon>Theropoda</taxon>
        <taxon>Coelurosauria</taxon>
        <taxon>Aves</taxon>
        <taxon>Neognathae</taxon>
        <taxon>Neoaves</taxon>
        <taxon>Telluraves</taxon>
        <taxon>Accipitrimorphae</taxon>
        <taxon>Accipitriformes</taxon>
        <taxon>Pandionidae</taxon>
        <taxon>Pandion</taxon>
    </lineage>
</organism>
<feature type="region of interest" description="Disordered" evidence="5">
    <location>
        <begin position="148"/>
        <end position="190"/>
    </location>
</feature>
<protein>
    <submittedName>
        <fullName evidence="7">ROCK2 kinase</fullName>
    </submittedName>
</protein>
<dbReference type="Gene3D" id="3.30.60.20">
    <property type="match status" value="1"/>
</dbReference>
<dbReference type="FunFam" id="3.30.60.20:FF:000036">
    <property type="entry name" value="Rho-associated protein kinase 1"/>
    <property type="match status" value="1"/>
</dbReference>
<evidence type="ECO:0000256" key="3">
    <source>
        <dbReference type="ARBA" id="ARBA00022777"/>
    </source>
</evidence>
<evidence type="ECO:0000313" key="7">
    <source>
        <dbReference type="EMBL" id="NXS77097.1"/>
    </source>
</evidence>
<evidence type="ECO:0000256" key="5">
    <source>
        <dbReference type="SAM" id="MobiDB-lite"/>
    </source>
</evidence>
<dbReference type="PANTHER" id="PTHR22988">
    <property type="entry name" value="MYOTONIC DYSTROPHY S/T KINASE-RELATED"/>
    <property type="match status" value="1"/>
</dbReference>
<dbReference type="SUPFAM" id="SSF57889">
    <property type="entry name" value="Cysteine-rich domain"/>
    <property type="match status" value="1"/>
</dbReference>
<dbReference type="GO" id="GO:0000281">
    <property type="term" value="P:mitotic cytokinesis"/>
    <property type="evidence" value="ECO:0007669"/>
    <property type="project" value="TreeGrafter"/>
</dbReference>
<feature type="domain" description="Phorbol-ester/DAG-type" evidence="6">
    <location>
        <begin position="62"/>
        <end position="117"/>
    </location>
</feature>
<comment type="caution">
    <text evidence="7">The sequence shown here is derived from an EMBL/GenBank/DDBJ whole genome shotgun (WGS) entry which is preliminary data.</text>
</comment>
<dbReference type="AlphaFoldDB" id="A0A7L2X858"/>
<keyword evidence="3 7" id="KW-0808">Transferase</keyword>
<dbReference type="GO" id="GO:0072518">
    <property type="term" value="F:Rho-dependent protein serine/threonine kinase activity"/>
    <property type="evidence" value="ECO:0007669"/>
    <property type="project" value="TreeGrafter"/>
</dbReference>
<feature type="non-terminal residue" evidence="7">
    <location>
        <position position="1"/>
    </location>
</feature>
<dbReference type="Proteomes" id="UP000580171">
    <property type="component" value="Unassembled WGS sequence"/>
</dbReference>
<feature type="non-terminal residue" evidence="7">
    <location>
        <position position="190"/>
    </location>
</feature>
<dbReference type="GO" id="GO:0046872">
    <property type="term" value="F:metal ion binding"/>
    <property type="evidence" value="ECO:0007669"/>
    <property type="project" value="UniProtKB-KW"/>
</dbReference>
<evidence type="ECO:0000256" key="4">
    <source>
        <dbReference type="ARBA" id="ARBA00022833"/>
    </source>
</evidence>
<dbReference type="GO" id="GO:0005813">
    <property type="term" value="C:centrosome"/>
    <property type="evidence" value="ECO:0007669"/>
    <property type="project" value="TreeGrafter"/>
</dbReference>
<dbReference type="InterPro" id="IPR046349">
    <property type="entry name" value="C1-like_sf"/>
</dbReference>
<dbReference type="PANTHER" id="PTHR22988:SF28">
    <property type="entry name" value="RHO-ASSOCIATED PROTEIN KINASE 2"/>
    <property type="match status" value="1"/>
</dbReference>
<dbReference type="GO" id="GO:0030866">
    <property type="term" value="P:cortical actin cytoskeleton organization"/>
    <property type="evidence" value="ECO:0007669"/>
    <property type="project" value="TreeGrafter"/>
</dbReference>
<dbReference type="SMART" id="SM00109">
    <property type="entry name" value="C1"/>
    <property type="match status" value="1"/>
</dbReference>
<dbReference type="InterPro" id="IPR002219">
    <property type="entry name" value="PKC_DAG/PE"/>
</dbReference>
<dbReference type="EMBL" id="VYZV01049421">
    <property type="protein sequence ID" value="NXS77097.1"/>
    <property type="molecule type" value="Genomic_DNA"/>
</dbReference>